<evidence type="ECO:0000259" key="2">
    <source>
        <dbReference type="Pfam" id="PF12165"/>
    </source>
</evidence>
<dbReference type="AlphaFoldDB" id="A0AAW1QXU9"/>
<keyword evidence="4" id="KW-1185">Reference proteome</keyword>
<dbReference type="EMBL" id="JALJOS010000022">
    <property type="protein sequence ID" value="KAK9826041.1"/>
    <property type="molecule type" value="Genomic_DNA"/>
</dbReference>
<accession>A0AAW1QXU9</accession>
<dbReference type="PANTHER" id="PTHR12321">
    <property type="entry name" value="CPG BINDING PROTEIN"/>
    <property type="match status" value="1"/>
</dbReference>
<sequence>MSVPSHPKSVDEIFQHCRSRREGLLRALTEEAEQLAAACSPERENLCLYGETDGSWVVDLPAEEVPPELPEPCLGINFARDGMQRSDWLALVAVHSDAWLYSVAFFFGTKLEKEQRAGLFQKLNEYPSLYEVVTGAAKSRSSHAGSGQPSKRRRVDMGSTSGAARASESPLPTGRLLTASDISASLKGRQAELFWPADKMWYLVEIHSVGSKNKSAKVQYTSGEFEELDLEETIREGHMSLITR</sequence>
<evidence type="ECO:0000256" key="1">
    <source>
        <dbReference type="SAM" id="MobiDB-lite"/>
    </source>
</evidence>
<proteinExistence type="predicted"/>
<reference evidence="3 4" key="1">
    <citation type="journal article" date="2024" name="Nat. Commun.">
        <title>Phylogenomics reveals the evolutionary origins of lichenization in chlorophyte algae.</title>
        <authorList>
            <person name="Puginier C."/>
            <person name="Libourel C."/>
            <person name="Otte J."/>
            <person name="Skaloud P."/>
            <person name="Haon M."/>
            <person name="Grisel S."/>
            <person name="Petersen M."/>
            <person name="Berrin J.G."/>
            <person name="Delaux P.M."/>
            <person name="Dal Grande F."/>
            <person name="Keller J."/>
        </authorList>
    </citation>
    <scope>NUCLEOTIDE SEQUENCE [LARGE SCALE GENOMIC DNA]</scope>
    <source>
        <strain evidence="3 4">SAG 2145</strain>
    </source>
</reference>
<evidence type="ECO:0000313" key="4">
    <source>
        <dbReference type="Proteomes" id="UP001438707"/>
    </source>
</evidence>
<dbReference type="GO" id="GO:0006355">
    <property type="term" value="P:regulation of DNA-templated transcription"/>
    <property type="evidence" value="ECO:0007669"/>
    <property type="project" value="InterPro"/>
</dbReference>
<dbReference type="Pfam" id="PF12165">
    <property type="entry name" value="Alfin"/>
    <property type="match status" value="1"/>
</dbReference>
<dbReference type="PANTHER" id="PTHR12321:SF98">
    <property type="entry name" value="PHD FINGER PROTEIN ALFIN-LIKE 5"/>
    <property type="match status" value="1"/>
</dbReference>
<dbReference type="GO" id="GO:0005634">
    <property type="term" value="C:nucleus"/>
    <property type="evidence" value="ECO:0007669"/>
    <property type="project" value="TreeGrafter"/>
</dbReference>
<dbReference type="InterPro" id="IPR045104">
    <property type="entry name" value="Alfin"/>
</dbReference>
<protein>
    <recommendedName>
        <fullName evidence="2">Alfin N-terminal domain-containing protein</fullName>
    </recommendedName>
</protein>
<evidence type="ECO:0000313" key="3">
    <source>
        <dbReference type="EMBL" id="KAK9826041.1"/>
    </source>
</evidence>
<feature type="region of interest" description="Disordered" evidence="1">
    <location>
        <begin position="140"/>
        <end position="172"/>
    </location>
</feature>
<dbReference type="Proteomes" id="UP001438707">
    <property type="component" value="Unassembled WGS sequence"/>
</dbReference>
<gene>
    <name evidence="3" type="ORF">WJX74_007354</name>
</gene>
<dbReference type="GO" id="GO:0042393">
    <property type="term" value="F:histone binding"/>
    <property type="evidence" value="ECO:0007669"/>
    <property type="project" value="InterPro"/>
</dbReference>
<dbReference type="InterPro" id="IPR021998">
    <property type="entry name" value="Alfin_N"/>
</dbReference>
<feature type="domain" description="Alfin N-terminal" evidence="2">
    <location>
        <begin position="9"/>
        <end position="134"/>
    </location>
</feature>
<dbReference type="GO" id="GO:0000976">
    <property type="term" value="F:transcription cis-regulatory region binding"/>
    <property type="evidence" value="ECO:0007669"/>
    <property type="project" value="TreeGrafter"/>
</dbReference>
<dbReference type="CDD" id="cd04508">
    <property type="entry name" value="Tudor_SF"/>
    <property type="match status" value="1"/>
</dbReference>
<dbReference type="Gene3D" id="2.30.30.140">
    <property type="match status" value="1"/>
</dbReference>
<organism evidence="3 4">
    <name type="scientific">Apatococcus lobatus</name>
    <dbReference type="NCBI Taxonomy" id="904363"/>
    <lineage>
        <taxon>Eukaryota</taxon>
        <taxon>Viridiplantae</taxon>
        <taxon>Chlorophyta</taxon>
        <taxon>core chlorophytes</taxon>
        <taxon>Trebouxiophyceae</taxon>
        <taxon>Chlorellales</taxon>
        <taxon>Chlorellaceae</taxon>
        <taxon>Apatococcus</taxon>
    </lineage>
</organism>
<dbReference type="GO" id="GO:0003712">
    <property type="term" value="F:transcription coregulator activity"/>
    <property type="evidence" value="ECO:0007669"/>
    <property type="project" value="TreeGrafter"/>
</dbReference>
<name>A0AAW1QXU9_9CHLO</name>
<comment type="caution">
    <text evidence="3">The sequence shown here is derived from an EMBL/GenBank/DDBJ whole genome shotgun (WGS) entry which is preliminary data.</text>
</comment>